<sequence>MDYFSVLPIAIMLLAVALLYFSNKHQMVFAKTWPKQLRPVAYLLIIAAITTMALKFALSAAIFISLMVIMLSIIFLPTFAHLTKGKTNE</sequence>
<gene>
    <name evidence="2" type="ORF">OM33_13520</name>
</gene>
<feature type="transmembrane region" description="Helical" evidence="1">
    <location>
        <begin position="43"/>
        <end position="76"/>
    </location>
</feature>
<dbReference type="RefSeq" id="WP_038642450.1">
    <property type="nucleotide sequence ID" value="NZ_CP009888.1"/>
</dbReference>
<dbReference type="STRING" id="1348114.OM33_13520"/>
<feature type="transmembrane region" description="Helical" evidence="1">
    <location>
        <begin position="6"/>
        <end position="22"/>
    </location>
</feature>
<evidence type="ECO:0000313" key="2">
    <source>
        <dbReference type="EMBL" id="AIY66016.1"/>
    </source>
</evidence>
<proteinExistence type="predicted"/>
<dbReference type="EMBL" id="CP009888">
    <property type="protein sequence ID" value="AIY66016.1"/>
    <property type="molecule type" value="Genomic_DNA"/>
</dbReference>
<dbReference type="Proteomes" id="UP000030341">
    <property type="component" value="Chromosome 1"/>
</dbReference>
<dbReference type="AlphaFoldDB" id="A0A0A7EIX6"/>
<dbReference type="HOGENOM" id="CLU_2452385_0_0_6"/>
<protein>
    <submittedName>
        <fullName evidence="2">Uncharacterized protein</fullName>
    </submittedName>
</protein>
<organism evidence="2 3">
    <name type="scientific">Pseudoalteromonas piratica</name>
    <dbReference type="NCBI Taxonomy" id="1348114"/>
    <lineage>
        <taxon>Bacteria</taxon>
        <taxon>Pseudomonadati</taxon>
        <taxon>Pseudomonadota</taxon>
        <taxon>Gammaproteobacteria</taxon>
        <taxon>Alteromonadales</taxon>
        <taxon>Pseudoalteromonadaceae</taxon>
        <taxon>Pseudoalteromonas</taxon>
    </lineage>
</organism>
<keyword evidence="1" id="KW-0812">Transmembrane</keyword>
<evidence type="ECO:0000256" key="1">
    <source>
        <dbReference type="SAM" id="Phobius"/>
    </source>
</evidence>
<keyword evidence="3" id="KW-1185">Reference proteome</keyword>
<reference evidence="2 3" key="1">
    <citation type="submission" date="2014-11" db="EMBL/GenBank/DDBJ databases">
        <title>Complete Genome Sequence of Pseudoalteromonas sp. Strain OCN003 Isolated from Kaneohe Bay, Oahu, Hawaii.</title>
        <authorList>
            <person name="Beurmann S."/>
            <person name="Videau P."/>
            <person name="Ushijima B."/>
            <person name="Smith A.M."/>
            <person name="Aeby G.S."/>
            <person name="Callahan S.M."/>
            <person name="Belcaid M."/>
        </authorList>
    </citation>
    <scope>NUCLEOTIDE SEQUENCE [LARGE SCALE GENOMIC DNA]</scope>
    <source>
        <strain evidence="2 3">OCN003</strain>
    </source>
</reference>
<keyword evidence="1" id="KW-1133">Transmembrane helix</keyword>
<accession>A0A0A7EIX6</accession>
<dbReference type="KEGG" id="pseo:OM33_13520"/>
<evidence type="ECO:0000313" key="3">
    <source>
        <dbReference type="Proteomes" id="UP000030341"/>
    </source>
</evidence>
<dbReference type="eggNOG" id="ENOG502ZUDB">
    <property type="taxonomic scope" value="Bacteria"/>
</dbReference>
<keyword evidence="1" id="KW-0472">Membrane</keyword>
<name>A0A0A7EIX6_9GAMM</name>